<dbReference type="PROSITE" id="PS50240">
    <property type="entry name" value="TRYPSIN_DOM"/>
    <property type="match status" value="1"/>
</dbReference>
<keyword evidence="6" id="KW-1185">Reference proteome</keyword>
<keyword evidence="3" id="KW-0732">Signal</keyword>
<name>A0A1V4J7F1_PATFA</name>
<dbReference type="STRING" id="372326.A0A1V4J7F1"/>
<dbReference type="OrthoDB" id="93664at2759"/>
<dbReference type="InterPro" id="IPR009003">
    <property type="entry name" value="Peptidase_S1_PA"/>
</dbReference>
<gene>
    <name evidence="5" type="ORF">AV530_002748</name>
</gene>
<dbReference type="EMBL" id="LSYS01008822">
    <property type="protein sequence ID" value="OPJ68000.1"/>
    <property type="molecule type" value="Genomic_DNA"/>
</dbReference>
<dbReference type="GO" id="GO:0004252">
    <property type="term" value="F:serine-type endopeptidase activity"/>
    <property type="evidence" value="ECO:0007669"/>
    <property type="project" value="InterPro"/>
</dbReference>
<evidence type="ECO:0000259" key="4">
    <source>
        <dbReference type="PROSITE" id="PS50240"/>
    </source>
</evidence>
<dbReference type="PANTHER" id="PTHR24252:SF26">
    <property type="entry name" value="TRANSMEMBRANE SERINE PROTEASE 9"/>
    <property type="match status" value="1"/>
</dbReference>
<dbReference type="FunFam" id="2.40.10.10:FF:000002">
    <property type="entry name" value="Transmembrane protease serine"/>
    <property type="match status" value="1"/>
</dbReference>
<dbReference type="InterPro" id="IPR033116">
    <property type="entry name" value="TRYPSIN_SER"/>
</dbReference>
<dbReference type="SUPFAM" id="SSF50494">
    <property type="entry name" value="Trypsin-like serine proteases"/>
    <property type="match status" value="1"/>
</dbReference>
<keyword evidence="1" id="KW-1015">Disulfide bond</keyword>
<dbReference type="GO" id="GO:0006508">
    <property type="term" value="P:proteolysis"/>
    <property type="evidence" value="ECO:0007669"/>
    <property type="project" value="InterPro"/>
</dbReference>
<evidence type="ECO:0000313" key="6">
    <source>
        <dbReference type="Proteomes" id="UP000190648"/>
    </source>
</evidence>
<organism evidence="5 6">
    <name type="scientific">Patagioenas fasciata monilis</name>
    <dbReference type="NCBI Taxonomy" id="372326"/>
    <lineage>
        <taxon>Eukaryota</taxon>
        <taxon>Metazoa</taxon>
        <taxon>Chordata</taxon>
        <taxon>Craniata</taxon>
        <taxon>Vertebrata</taxon>
        <taxon>Euteleostomi</taxon>
        <taxon>Archelosauria</taxon>
        <taxon>Archosauria</taxon>
        <taxon>Dinosauria</taxon>
        <taxon>Saurischia</taxon>
        <taxon>Theropoda</taxon>
        <taxon>Coelurosauria</taxon>
        <taxon>Aves</taxon>
        <taxon>Neognathae</taxon>
        <taxon>Neoaves</taxon>
        <taxon>Columbimorphae</taxon>
        <taxon>Columbiformes</taxon>
        <taxon>Columbidae</taxon>
        <taxon>Patagioenas</taxon>
    </lineage>
</organism>
<feature type="signal peptide" evidence="3">
    <location>
        <begin position="1"/>
        <end position="16"/>
    </location>
</feature>
<reference evidence="5 6" key="1">
    <citation type="submission" date="2016-02" db="EMBL/GenBank/DDBJ databases">
        <title>Band-tailed pigeon sequencing and assembly.</title>
        <authorList>
            <person name="Soares A.E."/>
            <person name="Novak B.J."/>
            <person name="Rice E.S."/>
            <person name="O'Connell B."/>
            <person name="Chang D."/>
            <person name="Weber S."/>
            <person name="Shapiro B."/>
        </authorList>
    </citation>
    <scope>NUCLEOTIDE SEQUENCE [LARGE SCALE GENOMIC DNA]</scope>
    <source>
        <strain evidence="5">BTP2013</strain>
        <tissue evidence="5">Blood</tissue>
    </source>
</reference>
<dbReference type="Pfam" id="PF00089">
    <property type="entry name" value="Trypsin"/>
    <property type="match status" value="1"/>
</dbReference>
<dbReference type="InterPro" id="IPR043504">
    <property type="entry name" value="Peptidase_S1_PA_chymotrypsin"/>
</dbReference>
<dbReference type="SMART" id="SM00020">
    <property type="entry name" value="Tryp_SPc"/>
    <property type="match status" value="1"/>
</dbReference>
<dbReference type="Proteomes" id="UP000190648">
    <property type="component" value="Unassembled WGS sequence"/>
</dbReference>
<feature type="domain" description="Peptidase S1" evidence="4">
    <location>
        <begin position="16"/>
        <end position="110"/>
    </location>
</feature>
<comment type="similarity">
    <text evidence="2">Belongs to the peptidase S1 family. CLIP subfamily.</text>
</comment>
<evidence type="ECO:0000256" key="2">
    <source>
        <dbReference type="ARBA" id="ARBA00024195"/>
    </source>
</evidence>
<sequence>MNLLLTLFLMHPVVKPEFLQKATVELLDQTLCSSLYSHALTDRMMCAGYLEGKIDSCQGDSGGPLVCQEPSGKFFLAGIVSWGIGCGEARRPGVYTRVTKLRDWILDTISASPTSTINTVPLPHSSANRDVVSSAELNATGTVPTVSPAPAASAPVTALRPQGMSAPRVGTPWHEEGLTRVQMSCLFHHGAEVLIAQAQVTISGGPGSAQSSLAKSLSICRDEFHELL</sequence>
<dbReference type="PANTHER" id="PTHR24252">
    <property type="entry name" value="ACROSIN-RELATED"/>
    <property type="match status" value="1"/>
</dbReference>
<accession>A0A1V4J7F1</accession>
<dbReference type="Gene3D" id="2.40.10.10">
    <property type="entry name" value="Trypsin-like serine proteases"/>
    <property type="match status" value="1"/>
</dbReference>
<dbReference type="CDD" id="cd00190">
    <property type="entry name" value="Tryp_SPc"/>
    <property type="match status" value="1"/>
</dbReference>
<feature type="chain" id="PRO_5012708628" description="Peptidase S1 domain-containing protein" evidence="3">
    <location>
        <begin position="17"/>
        <end position="228"/>
    </location>
</feature>
<dbReference type="AlphaFoldDB" id="A0A1V4J7F1"/>
<proteinExistence type="inferred from homology"/>
<dbReference type="InterPro" id="IPR001254">
    <property type="entry name" value="Trypsin_dom"/>
</dbReference>
<evidence type="ECO:0000256" key="3">
    <source>
        <dbReference type="SAM" id="SignalP"/>
    </source>
</evidence>
<dbReference type="PROSITE" id="PS00135">
    <property type="entry name" value="TRYPSIN_SER"/>
    <property type="match status" value="1"/>
</dbReference>
<evidence type="ECO:0000313" key="5">
    <source>
        <dbReference type="EMBL" id="OPJ68000.1"/>
    </source>
</evidence>
<protein>
    <recommendedName>
        <fullName evidence="4">Peptidase S1 domain-containing protein</fullName>
    </recommendedName>
</protein>
<comment type="caution">
    <text evidence="5">The sequence shown here is derived from an EMBL/GenBank/DDBJ whole genome shotgun (WGS) entry which is preliminary data.</text>
</comment>
<evidence type="ECO:0000256" key="1">
    <source>
        <dbReference type="ARBA" id="ARBA00023157"/>
    </source>
</evidence>